<gene>
    <name evidence="1" type="ORF">EVAR_74383_1</name>
</gene>
<keyword evidence="2" id="KW-1185">Reference proteome</keyword>
<dbReference type="AlphaFoldDB" id="A0A4C1SG41"/>
<evidence type="ECO:0000313" key="2">
    <source>
        <dbReference type="Proteomes" id="UP000299102"/>
    </source>
</evidence>
<accession>A0A4C1SG41</accession>
<dbReference type="Proteomes" id="UP000299102">
    <property type="component" value="Unassembled WGS sequence"/>
</dbReference>
<sequence>MKKHSVIATHRLRYPRGVMSALPTSRMETGYVGRGEWVDKREGERTTINGVVEVVDAGGLTSLVSWPPIES</sequence>
<dbReference type="EMBL" id="BGZK01000004">
    <property type="protein sequence ID" value="GBP00071.1"/>
    <property type="molecule type" value="Genomic_DNA"/>
</dbReference>
<organism evidence="1 2">
    <name type="scientific">Eumeta variegata</name>
    <name type="common">Bagworm moth</name>
    <name type="synonym">Eumeta japonica</name>
    <dbReference type="NCBI Taxonomy" id="151549"/>
    <lineage>
        <taxon>Eukaryota</taxon>
        <taxon>Metazoa</taxon>
        <taxon>Ecdysozoa</taxon>
        <taxon>Arthropoda</taxon>
        <taxon>Hexapoda</taxon>
        <taxon>Insecta</taxon>
        <taxon>Pterygota</taxon>
        <taxon>Neoptera</taxon>
        <taxon>Endopterygota</taxon>
        <taxon>Lepidoptera</taxon>
        <taxon>Glossata</taxon>
        <taxon>Ditrysia</taxon>
        <taxon>Tineoidea</taxon>
        <taxon>Psychidae</taxon>
        <taxon>Oiketicinae</taxon>
        <taxon>Eumeta</taxon>
    </lineage>
</organism>
<comment type="caution">
    <text evidence="1">The sequence shown here is derived from an EMBL/GenBank/DDBJ whole genome shotgun (WGS) entry which is preliminary data.</text>
</comment>
<protein>
    <submittedName>
        <fullName evidence="1">Uncharacterized protein</fullName>
    </submittedName>
</protein>
<proteinExistence type="predicted"/>
<reference evidence="1 2" key="1">
    <citation type="journal article" date="2019" name="Commun. Biol.">
        <title>The bagworm genome reveals a unique fibroin gene that provides high tensile strength.</title>
        <authorList>
            <person name="Kono N."/>
            <person name="Nakamura H."/>
            <person name="Ohtoshi R."/>
            <person name="Tomita M."/>
            <person name="Numata K."/>
            <person name="Arakawa K."/>
        </authorList>
    </citation>
    <scope>NUCLEOTIDE SEQUENCE [LARGE SCALE GENOMIC DNA]</scope>
</reference>
<name>A0A4C1SG41_EUMVA</name>
<evidence type="ECO:0000313" key="1">
    <source>
        <dbReference type="EMBL" id="GBP00071.1"/>
    </source>
</evidence>